<dbReference type="OrthoDB" id="187449at2157"/>
<comment type="subcellular location">
    <subcellularLocation>
        <location evidence="1">Membrane</location>
        <topology evidence="1">Multi-pass membrane protein</topology>
    </subcellularLocation>
</comment>
<name>A0A1I1KZB7_NATHA</name>
<dbReference type="InterPro" id="IPR019109">
    <property type="entry name" value="MamF_MmsF"/>
</dbReference>
<keyword evidence="8" id="KW-1185">Reference proteome</keyword>
<evidence type="ECO:0000256" key="5">
    <source>
        <dbReference type="SAM" id="Phobius"/>
    </source>
</evidence>
<keyword evidence="4 5" id="KW-0472">Membrane</keyword>
<evidence type="ECO:0000313" key="8">
    <source>
        <dbReference type="Proteomes" id="UP000199161"/>
    </source>
</evidence>
<dbReference type="Pfam" id="PF13240">
    <property type="entry name" value="Zn_Ribbon_1"/>
    <property type="match status" value="1"/>
</dbReference>
<keyword evidence="2 5" id="KW-0812">Transmembrane</keyword>
<dbReference type="EMBL" id="FOKW01000013">
    <property type="protein sequence ID" value="SFC66114.1"/>
    <property type="molecule type" value="Genomic_DNA"/>
</dbReference>
<feature type="domain" description="Zinc-ribbon" evidence="6">
    <location>
        <begin position="6"/>
        <end position="26"/>
    </location>
</feature>
<dbReference type="AlphaFoldDB" id="A0A1I1KZB7"/>
<evidence type="ECO:0000256" key="4">
    <source>
        <dbReference type="ARBA" id="ARBA00023136"/>
    </source>
</evidence>
<dbReference type="InterPro" id="IPR026870">
    <property type="entry name" value="Zinc_ribbon_dom"/>
</dbReference>
<keyword evidence="3 5" id="KW-1133">Transmembrane helix</keyword>
<feature type="transmembrane region" description="Helical" evidence="5">
    <location>
        <begin position="115"/>
        <end position="138"/>
    </location>
</feature>
<accession>A0A1I1KZB7</accession>
<evidence type="ECO:0000256" key="3">
    <source>
        <dbReference type="ARBA" id="ARBA00022989"/>
    </source>
</evidence>
<evidence type="ECO:0000256" key="2">
    <source>
        <dbReference type="ARBA" id="ARBA00022692"/>
    </source>
</evidence>
<organism evidence="7 8">
    <name type="scientific">Natronobacterium haloterrestre</name>
    <name type="common">Halobiforma haloterrestris</name>
    <dbReference type="NCBI Taxonomy" id="148448"/>
    <lineage>
        <taxon>Archaea</taxon>
        <taxon>Methanobacteriati</taxon>
        <taxon>Methanobacteriota</taxon>
        <taxon>Stenosarchaea group</taxon>
        <taxon>Halobacteria</taxon>
        <taxon>Halobacteriales</taxon>
        <taxon>Natrialbaceae</taxon>
        <taxon>Natronobacterium</taxon>
    </lineage>
</organism>
<dbReference type="Proteomes" id="UP000199161">
    <property type="component" value="Unassembled WGS sequence"/>
</dbReference>
<protein>
    <recommendedName>
        <fullName evidence="6">Zinc-ribbon domain-containing protein</fullName>
    </recommendedName>
</protein>
<dbReference type="Pfam" id="PF09685">
    <property type="entry name" value="MamF_MmsF"/>
    <property type="match status" value="1"/>
</dbReference>
<dbReference type="RefSeq" id="WP_089789697.1">
    <property type="nucleotide sequence ID" value="NZ_FOKW01000013.1"/>
</dbReference>
<evidence type="ECO:0000259" key="6">
    <source>
        <dbReference type="Pfam" id="PF13240"/>
    </source>
</evidence>
<sequence>MEPDDCRNCGATLEPDANFCSNCGAERRDDGIDGIDGTDGAAERAEPGIDYEPMGTVRSSRGARGVPDGDRTFAAVTHLLAIVTWVIGPLIVLVATDDEFVKENAREALNWQIAYTIYMIVGGVLVLVAVGLVVLAILPLINVALCAIAAVKANEGEVWEYPATPRFL</sequence>
<proteinExistence type="predicted"/>
<gene>
    <name evidence="7" type="ORF">SAMN05444422_11395</name>
</gene>
<feature type="transmembrane region" description="Helical" evidence="5">
    <location>
        <begin position="73"/>
        <end position="95"/>
    </location>
</feature>
<reference evidence="8" key="1">
    <citation type="submission" date="2016-10" db="EMBL/GenBank/DDBJ databases">
        <authorList>
            <person name="Varghese N."/>
            <person name="Submissions S."/>
        </authorList>
    </citation>
    <scope>NUCLEOTIDE SEQUENCE [LARGE SCALE GENOMIC DNA]</scope>
    <source>
        <strain evidence="8">DSM 13078</strain>
    </source>
</reference>
<evidence type="ECO:0000256" key="1">
    <source>
        <dbReference type="ARBA" id="ARBA00004141"/>
    </source>
</evidence>
<evidence type="ECO:0000313" key="7">
    <source>
        <dbReference type="EMBL" id="SFC66114.1"/>
    </source>
</evidence>